<evidence type="ECO:0000313" key="3">
    <source>
        <dbReference type="EMBL" id="MFG6439142.1"/>
    </source>
</evidence>
<name>A0ABW7FDV8_9BURK</name>
<organism evidence="3 4">
    <name type="scientific">Pelomonas margarita</name>
    <dbReference type="NCBI Taxonomy" id="3299031"/>
    <lineage>
        <taxon>Bacteria</taxon>
        <taxon>Pseudomonadati</taxon>
        <taxon>Pseudomonadota</taxon>
        <taxon>Betaproteobacteria</taxon>
        <taxon>Burkholderiales</taxon>
        <taxon>Sphaerotilaceae</taxon>
        <taxon>Roseateles</taxon>
    </lineage>
</organism>
<dbReference type="RefSeq" id="WP_394394428.1">
    <property type="nucleotide sequence ID" value="NZ_JBIGHW010000001.1"/>
</dbReference>
<gene>
    <name evidence="3" type="ORF">ACG0Z3_00450</name>
</gene>
<feature type="domain" description="Ice-binding protein C-terminal" evidence="2">
    <location>
        <begin position="162"/>
        <end position="184"/>
    </location>
</feature>
<reference evidence="3 4" key="1">
    <citation type="submission" date="2024-08" db="EMBL/GenBank/DDBJ databases">
        <authorList>
            <person name="Lu H."/>
        </authorList>
    </citation>
    <scope>NUCLEOTIDE SEQUENCE [LARGE SCALE GENOMIC DNA]</scope>
    <source>
        <strain evidence="3 4">LKC17W</strain>
    </source>
</reference>
<evidence type="ECO:0000259" key="2">
    <source>
        <dbReference type="Pfam" id="PF07589"/>
    </source>
</evidence>
<sequence>MKRFSVLAAAALLASTASLAASAAVLPPGTRVSATLGGDAQALSGFDPTLQDYVAGQAAPVLDGDIEFMSADATLGLDLDSSGLLRLWDNSGTGELGSRVIELSFADAGLRLARPTLSALTPLLSGSLQFELLSPQSVRLTLTDARTDTNFAYVDAQLALAPVPEPAPAALLALGLLGLALRRRIRR</sequence>
<accession>A0ABW7FDV8</accession>
<proteinExistence type="predicted"/>
<feature type="signal peptide" evidence="1">
    <location>
        <begin position="1"/>
        <end position="23"/>
    </location>
</feature>
<comment type="caution">
    <text evidence="3">The sequence shown here is derived from an EMBL/GenBank/DDBJ whole genome shotgun (WGS) entry which is preliminary data.</text>
</comment>
<dbReference type="Proteomes" id="UP001606301">
    <property type="component" value="Unassembled WGS sequence"/>
</dbReference>
<evidence type="ECO:0000313" key="4">
    <source>
        <dbReference type="Proteomes" id="UP001606301"/>
    </source>
</evidence>
<keyword evidence="4" id="KW-1185">Reference proteome</keyword>
<evidence type="ECO:0000256" key="1">
    <source>
        <dbReference type="SAM" id="SignalP"/>
    </source>
</evidence>
<dbReference type="Pfam" id="PF07589">
    <property type="entry name" value="PEP-CTERM"/>
    <property type="match status" value="1"/>
</dbReference>
<feature type="chain" id="PRO_5045930785" evidence="1">
    <location>
        <begin position="24"/>
        <end position="187"/>
    </location>
</feature>
<protein>
    <submittedName>
        <fullName evidence="3">PEP-CTERM sorting domain-containing protein</fullName>
    </submittedName>
</protein>
<dbReference type="InterPro" id="IPR013424">
    <property type="entry name" value="Ice-binding_C"/>
</dbReference>
<dbReference type="EMBL" id="JBIGHW010000001">
    <property type="protein sequence ID" value="MFG6439142.1"/>
    <property type="molecule type" value="Genomic_DNA"/>
</dbReference>
<keyword evidence="1" id="KW-0732">Signal</keyword>
<dbReference type="NCBIfam" id="TIGR02595">
    <property type="entry name" value="PEP_CTERM"/>
    <property type="match status" value="1"/>
</dbReference>